<proteinExistence type="predicted"/>
<accession>A0A242N5S5</accession>
<evidence type="ECO:0000313" key="1">
    <source>
        <dbReference type="EMBL" id="OTP78997.1"/>
    </source>
</evidence>
<organism evidence="1 2">
    <name type="scientific">Caballeronia sordidicola</name>
    <name type="common">Burkholderia sordidicola</name>
    <dbReference type="NCBI Taxonomy" id="196367"/>
    <lineage>
        <taxon>Bacteria</taxon>
        <taxon>Pseudomonadati</taxon>
        <taxon>Pseudomonadota</taxon>
        <taxon>Betaproteobacteria</taxon>
        <taxon>Burkholderiales</taxon>
        <taxon>Burkholderiaceae</taxon>
        <taxon>Caballeronia</taxon>
    </lineage>
</organism>
<sequence>MARSTKLAYQLSCSRVAMSEWRKQKALQSTRDMIAAHTKRNERHKTS</sequence>
<dbReference type="EMBL" id="NBTZ01000019">
    <property type="protein sequence ID" value="OTP78997.1"/>
    <property type="molecule type" value="Genomic_DNA"/>
</dbReference>
<dbReference type="Proteomes" id="UP000195221">
    <property type="component" value="Unassembled WGS sequence"/>
</dbReference>
<gene>
    <name evidence="1" type="ORF">PAMC26577_02930</name>
</gene>
<name>A0A242N5S5_CABSO</name>
<evidence type="ECO:0000313" key="2">
    <source>
        <dbReference type="Proteomes" id="UP000195221"/>
    </source>
</evidence>
<reference evidence="1 2" key="1">
    <citation type="submission" date="2017-03" db="EMBL/GenBank/DDBJ databases">
        <title>Genome analysis of strain PAMC 26577.</title>
        <authorList>
            <person name="Oh H.-M."/>
            <person name="Yang J.-A."/>
        </authorList>
    </citation>
    <scope>NUCLEOTIDE SEQUENCE [LARGE SCALE GENOMIC DNA]</scope>
    <source>
        <strain evidence="1 2">PAMC 26577</strain>
    </source>
</reference>
<protein>
    <submittedName>
        <fullName evidence="1">Uncharacterized protein</fullName>
    </submittedName>
</protein>
<comment type="caution">
    <text evidence="1">The sequence shown here is derived from an EMBL/GenBank/DDBJ whole genome shotgun (WGS) entry which is preliminary data.</text>
</comment>
<dbReference type="AlphaFoldDB" id="A0A242N5S5"/>